<reference evidence="2" key="1">
    <citation type="submission" date="2016-11" db="UniProtKB">
        <authorList>
            <consortium name="WormBaseParasite"/>
        </authorList>
    </citation>
    <scope>IDENTIFICATION</scope>
    <source>
        <strain evidence="2">KR3021</strain>
    </source>
</reference>
<accession>A0AC35UFF1</accession>
<protein>
    <submittedName>
        <fullName evidence="2">Reverse transcriptase domain-containing protein</fullName>
    </submittedName>
</protein>
<dbReference type="Proteomes" id="UP000095286">
    <property type="component" value="Unplaced"/>
</dbReference>
<sequence>MKTMWLKKKAISSLKDKSGFPQTNPFDVNRIACELYSEICADPDLALDDSSTPSANSENVSPITRKEVADVLKYLNIKKACGLDGITSETLKPLSSLLAAPLADRLNRYLVMEKTPTAFKRAELMLLFKKGDKEDIGNYRPLSLLSIPLKVYTKIILSRLEERLDSVISSKQAGFRKHLHNMFMVFLDLKKAFDMISRKHLFAALRYFGFEEKWMRMIDEL</sequence>
<proteinExistence type="predicted"/>
<dbReference type="WBParaSite" id="RSKR_0001078200.1">
    <property type="protein sequence ID" value="RSKR_0001078200.1"/>
    <property type="gene ID" value="RSKR_0001078200"/>
</dbReference>
<organism evidence="1 2">
    <name type="scientific">Rhabditophanes sp. KR3021</name>
    <dbReference type="NCBI Taxonomy" id="114890"/>
    <lineage>
        <taxon>Eukaryota</taxon>
        <taxon>Metazoa</taxon>
        <taxon>Ecdysozoa</taxon>
        <taxon>Nematoda</taxon>
        <taxon>Chromadorea</taxon>
        <taxon>Rhabditida</taxon>
        <taxon>Tylenchina</taxon>
        <taxon>Panagrolaimomorpha</taxon>
        <taxon>Strongyloidoidea</taxon>
        <taxon>Alloionematidae</taxon>
        <taxon>Rhabditophanes</taxon>
    </lineage>
</organism>
<evidence type="ECO:0000313" key="1">
    <source>
        <dbReference type="Proteomes" id="UP000095286"/>
    </source>
</evidence>
<name>A0AC35UFF1_9BILA</name>
<evidence type="ECO:0000313" key="2">
    <source>
        <dbReference type="WBParaSite" id="RSKR_0001078200.1"/>
    </source>
</evidence>